<evidence type="ECO:0000313" key="1">
    <source>
        <dbReference type="EMBL" id="SHF46449.1"/>
    </source>
</evidence>
<dbReference type="RefSeq" id="WP_073401573.1">
    <property type="nucleotide sequence ID" value="NZ_FQTV01000009.1"/>
</dbReference>
<gene>
    <name evidence="1" type="ORF">SAMN05444405_1098</name>
</gene>
<dbReference type="EMBL" id="FQTV01000009">
    <property type="protein sequence ID" value="SHF46449.1"/>
    <property type="molecule type" value="Genomic_DNA"/>
</dbReference>
<evidence type="ECO:0000313" key="2">
    <source>
        <dbReference type="Proteomes" id="UP000184509"/>
    </source>
</evidence>
<dbReference type="AlphaFoldDB" id="A0A1M5BV93"/>
<sequence>MGTNVRKRFKTAANLPKRQQHITCSLSDEEMQIVERYLSKYKIENKSRWLRETVLQFVYKNMQEDYPTLFGEHDMRR</sequence>
<dbReference type="Proteomes" id="UP000184509">
    <property type="component" value="Unassembled WGS sequence"/>
</dbReference>
<organism evidence="1 2">
    <name type="scientific">Bacteroides luti</name>
    <dbReference type="NCBI Taxonomy" id="1297750"/>
    <lineage>
        <taxon>Bacteria</taxon>
        <taxon>Pseudomonadati</taxon>
        <taxon>Bacteroidota</taxon>
        <taxon>Bacteroidia</taxon>
        <taxon>Bacteroidales</taxon>
        <taxon>Bacteroidaceae</taxon>
        <taxon>Bacteroides</taxon>
    </lineage>
</organism>
<reference evidence="2" key="1">
    <citation type="submission" date="2016-11" db="EMBL/GenBank/DDBJ databases">
        <authorList>
            <person name="Varghese N."/>
            <person name="Submissions S."/>
        </authorList>
    </citation>
    <scope>NUCLEOTIDE SEQUENCE [LARGE SCALE GENOMIC DNA]</scope>
    <source>
        <strain evidence="2">DSM 26991</strain>
    </source>
</reference>
<accession>A0A1M5BV93</accession>
<dbReference type="OrthoDB" id="1095728at2"/>
<name>A0A1M5BV93_9BACE</name>
<keyword evidence="2" id="KW-1185">Reference proteome</keyword>
<proteinExistence type="predicted"/>
<protein>
    <submittedName>
        <fullName evidence="1">Uncharacterized protein</fullName>
    </submittedName>
</protein>
<dbReference type="STRING" id="1297750.SAMN05444405_1098"/>